<dbReference type="InterPro" id="IPR036465">
    <property type="entry name" value="vWFA_dom_sf"/>
</dbReference>
<dbReference type="InterPro" id="IPR006698">
    <property type="entry name" value="UPF0229"/>
</dbReference>
<dbReference type="AlphaFoldDB" id="A0A518AZ17"/>
<accession>A0A518AZ17</accession>
<dbReference type="EMBL" id="CP036279">
    <property type="protein sequence ID" value="QDU59977.1"/>
    <property type="molecule type" value="Genomic_DNA"/>
</dbReference>
<dbReference type="NCBIfam" id="NF003711">
    <property type="entry name" value="PRK05325.2-3"/>
    <property type="match status" value="1"/>
</dbReference>
<keyword evidence="3" id="KW-1185">Reference proteome</keyword>
<evidence type="ECO:0000313" key="3">
    <source>
        <dbReference type="Proteomes" id="UP000317093"/>
    </source>
</evidence>
<organism evidence="2 3">
    <name type="scientific">Kolteria novifilia</name>
    <dbReference type="NCBI Taxonomy" id="2527975"/>
    <lineage>
        <taxon>Bacteria</taxon>
        <taxon>Pseudomonadati</taxon>
        <taxon>Planctomycetota</taxon>
        <taxon>Planctomycetia</taxon>
        <taxon>Kolteriales</taxon>
        <taxon>Kolteriaceae</taxon>
        <taxon>Kolteria</taxon>
    </lineage>
</organism>
<gene>
    <name evidence="2" type="ORF">Pan216_08140</name>
</gene>
<dbReference type="Proteomes" id="UP000317093">
    <property type="component" value="Chromosome"/>
</dbReference>
<dbReference type="OrthoDB" id="9788289at2"/>
<reference evidence="2 3" key="1">
    <citation type="submission" date="2019-02" db="EMBL/GenBank/DDBJ databases">
        <title>Deep-cultivation of Planctomycetes and their phenomic and genomic characterization uncovers novel biology.</title>
        <authorList>
            <person name="Wiegand S."/>
            <person name="Jogler M."/>
            <person name="Boedeker C."/>
            <person name="Pinto D."/>
            <person name="Vollmers J."/>
            <person name="Rivas-Marin E."/>
            <person name="Kohn T."/>
            <person name="Peeters S.H."/>
            <person name="Heuer A."/>
            <person name="Rast P."/>
            <person name="Oberbeckmann S."/>
            <person name="Bunk B."/>
            <person name="Jeske O."/>
            <person name="Meyerdierks A."/>
            <person name="Storesund J.E."/>
            <person name="Kallscheuer N."/>
            <person name="Luecker S."/>
            <person name="Lage O.M."/>
            <person name="Pohl T."/>
            <person name="Merkel B.J."/>
            <person name="Hornburger P."/>
            <person name="Mueller R.-W."/>
            <person name="Bruemmer F."/>
            <person name="Labrenz M."/>
            <person name="Spormann A.M."/>
            <person name="Op den Camp H."/>
            <person name="Overmann J."/>
            <person name="Amann R."/>
            <person name="Jetten M.S.M."/>
            <person name="Mascher T."/>
            <person name="Medema M.H."/>
            <person name="Devos D.P."/>
            <person name="Kaster A.-K."/>
            <person name="Ovreas L."/>
            <person name="Rohde M."/>
            <person name="Galperin M.Y."/>
            <person name="Jogler C."/>
        </authorList>
    </citation>
    <scope>NUCLEOTIDE SEQUENCE [LARGE SCALE GENOMIC DNA]</scope>
    <source>
        <strain evidence="2 3">Pan216</strain>
    </source>
</reference>
<feature type="region of interest" description="Disordered" evidence="1">
    <location>
        <begin position="57"/>
        <end position="94"/>
    </location>
</feature>
<name>A0A518AZ17_9BACT</name>
<dbReference type="PANTHER" id="PTHR30510">
    <property type="entry name" value="UPF0229 PROTEIN YEAH"/>
    <property type="match status" value="1"/>
</dbReference>
<evidence type="ECO:0000313" key="2">
    <source>
        <dbReference type="EMBL" id="QDU59977.1"/>
    </source>
</evidence>
<sequence>MVQKIERDVARFKEIVRGRIRQDLRKYLSHGEMIGKRGRDLVSIPLPSLDIPHFRYGDKGNGGVGTGEGDVGQPLGPGQDDDGTGSAGDGPGQHLLEVDVSLEELAEILGEELELPRIEPKGQPTLVHHKDKYTGISQTGPESLRHFKRTFKRALKRQLATNTYRPEQPLIVPIKEDHRYRTWKTVSEPQANAAIIYMMDVSGSMGDEQKEIVRIESFWIDTWLRSQYEGIEVRYIVHDAEAAEVDQETFFHTRESGGTRISSAYRLALDIMERDFPRQDWNIYALHFSDGDNWGDDDDRCLHVLKERLVPAVNLFGYGQVTSPYGSGRFVEVLRSQFGEIDNVAVSEIPDRDGILESIKVLLGKGK</sequence>
<dbReference type="SUPFAM" id="SSF53300">
    <property type="entry name" value="vWA-like"/>
    <property type="match status" value="1"/>
</dbReference>
<evidence type="ECO:0008006" key="4">
    <source>
        <dbReference type="Google" id="ProtNLM"/>
    </source>
</evidence>
<feature type="compositionally biased region" description="Gly residues" evidence="1">
    <location>
        <begin position="59"/>
        <end position="70"/>
    </location>
</feature>
<protein>
    <recommendedName>
        <fullName evidence="4">DUF444 family protein</fullName>
    </recommendedName>
</protein>
<dbReference type="Pfam" id="PF04285">
    <property type="entry name" value="DUF444"/>
    <property type="match status" value="2"/>
</dbReference>
<evidence type="ECO:0000256" key="1">
    <source>
        <dbReference type="SAM" id="MobiDB-lite"/>
    </source>
</evidence>
<dbReference type="RefSeq" id="WP_145255097.1">
    <property type="nucleotide sequence ID" value="NZ_CP036279.1"/>
</dbReference>
<dbReference type="PANTHER" id="PTHR30510:SF2">
    <property type="entry name" value="UPF0229 PROTEIN YEAH"/>
    <property type="match status" value="1"/>
</dbReference>
<proteinExistence type="predicted"/>
<dbReference type="KEGG" id="knv:Pan216_08140"/>